<comment type="caution">
    <text evidence="1">The sequence shown here is derived from an EMBL/GenBank/DDBJ whole genome shotgun (WGS) entry which is preliminary data.</text>
</comment>
<proteinExistence type="predicted"/>
<dbReference type="Proteomes" id="UP000177376">
    <property type="component" value="Unassembled WGS sequence"/>
</dbReference>
<evidence type="ECO:0000313" key="2">
    <source>
        <dbReference type="Proteomes" id="UP000177376"/>
    </source>
</evidence>
<protein>
    <submittedName>
        <fullName evidence="1">Uncharacterized protein</fullName>
    </submittedName>
</protein>
<evidence type="ECO:0000313" key="1">
    <source>
        <dbReference type="EMBL" id="OGY51831.1"/>
    </source>
</evidence>
<reference evidence="1 2" key="1">
    <citation type="journal article" date="2016" name="Nat. Commun.">
        <title>Thousands of microbial genomes shed light on interconnected biogeochemical processes in an aquifer system.</title>
        <authorList>
            <person name="Anantharaman K."/>
            <person name="Brown C.T."/>
            <person name="Hug L.A."/>
            <person name="Sharon I."/>
            <person name="Castelle C.J."/>
            <person name="Probst A.J."/>
            <person name="Thomas B.C."/>
            <person name="Singh A."/>
            <person name="Wilkins M.J."/>
            <person name="Karaoz U."/>
            <person name="Brodie E.L."/>
            <person name="Williams K.H."/>
            <person name="Hubbard S.S."/>
            <person name="Banfield J.F."/>
        </authorList>
    </citation>
    <scope>NUCLEOTIDE SEQUENCE [LARGE SCALE GENOMIC DNA]</scope>
</reference>
<accession>A0A1G1YHT5</accession>
<name>A0A1G1YHT5_9BACT</name>
<dbReference type="AlphaFoldDB" id="A0A1G1YHT5"/>
<dbReference type="EMBL" id="MHIM01000030">
    <property type="protein sequence ID" value="OGY51831.1"/>
    <property type="molecule type" value="Genomic_DNA"/>
</dbReference>
<organism evidence="1 2">
    <name type="scientific">Candidatus Buchananbacteria bacterium RIFCSPLOWO2_01_FULL_39_33</name>
    <dbReference type="NCBI Taxonomy" id="1797543"/>
    <lineage>
        <taxon>Bacteria</taxon>
        <taxon>Candidatus Buchananiibacteriota</taxon>
    </lineage>
</organism>
<sequence>MMHSSLNAKLPHNSLWGAHIQTAKGLSQGQNSQGEWKMKTNIGDARQIRNESLAGIAVMLEDVERAEVLLADIDGDAVLSVFEGNRFKTYAALSKEALPGLADFQAALENANLRHCLALSVPTKELQSEPTIEDGVAQRTFCSANGLPYRTQQEQQDGTEGSGYKYRFTRPSFWLVRLIVDTDGKPVFYSTLLGQYRNSDGQLEYRPVTKKSFEDGAEVEKPITKIAISQEEAVRDFHSDAKFIFAMCKSVITLAESQRRRSGLIASVNRAPVERLTNTLGELFPGLANIKVAKPKKSKKVSKAKEEVATE</sequence>
<gene>
    <name evidence="1" type="ORF">A3A02_03580</name>
</gene>